<proteinExistence type="predicted"/>
<dbReference type="EMBL" id="CP012621">
    <property type="protein sequence ID" value="ATG74864.1"/>
    <property type="molecule type" value="Genomic_DNA"/>
</dbReference>
<organism evidence="1 2">
    <name type="scientific">Zobellella denitrificans</name>
    <dbReference type="NCBI Taxonomy" id="347534"/>
    <lineage>
        <taxon>Bacteria</taxon>
        <taxon>Pseudomonadati</taxon>
        <taxon>Pseudomonadota</taxon>
        <taxon>Gammaproteobacteria</taxon>
        <taxon>Aeromonadales</taxon>
        <taxon>Aeromonadaceae</taxon>
        <taxon>Zobellella</taxon>
    </lineage>
</organism>
<dbReference type="Proteomes" id="UP000217763">
    <property type="component" value="Chromosome"/>
</dbReference>
<gene>
    <name evidence="1" type="ORF">AN401_14190</name>
</gene>
<keyword evidence="2" id="KW-1185">Reference proteome</keyword>
<evidence type="ECO:0000313" key="2">
    <source>
        <dbReference type="Proteomes" id="UP000217763"/>
    </source>
</evidence>
<evidence type="ECO:0000313" key="1">
    <source>
        <dbReference type="EMBL" id="ATG74864.1"/>
    </source>
</evidence>
<dbReference type="RefSeq" id="WP_096779735.1">
    <property type="nucleotide sequence ID" value="NZ_CP012621.1"/>
</dbReference>
<protein>
    <submittedName>
        <fullName evidence="1">Uncharacterized protein</fullName>
    </submittedName>
</protein>
<accession>A0A291HRW6</accession>
<sequence length="458" mass="52290">MYLDKFLTEYDDSLSSELNIDPLGVLVIWSAFGQAIFKGRVNSISNDVRNYTLNLFHHYVLKSLVEDDAVLLGSALHKRYSSKADLNFRYACLIHLENLFVYSMLAHESSAGADTVGVLGISKARRRWNESHHNPLISFGHEGDCQVLVRQTMLGVSGRYKTPMIEMKFFDREYRYDLPGGEPQWSRVEELVAKTPSLQSLYTQLRTYLQQLIAQSSARELKFNVEAVSRSLQLAYVEAFSTPAFVGSYSREFWLAVTELDRGAAGALYRVLQKSLNNPRAEKLSPPELFAKASEDPSLDAAEKDRIAHICLLEPLLTELDLMFTLMLTDKRQPLEQAAEAWSQLGRNKQTLPRLAAEIENQPSMFSVLSDTGRKRLRQLLDVSKEPSIECQMRALHDYHCRVMERRGQLPWLRLGDNTLHLDVAARRQPTREQRGWANNYYVPQFKNLLLGLWGVTA</sequence>
<dbReference type="KEGG" id="zdf:AN401_14190"/>
<dbReference type="AlphaFoldDB" id="A0A291HRW6"/>
<name>A0A291HRW6_9GAMM</name>
<reference evidence="2" key="1">
    <citation type="submission" date="2015-09" db="EMBL/GenBank/DDBJ databases">
        <authorList>
            <person name="Shao Z."/>
            <person name="Wang L."/>
        </authorList>
    </citation>
    <scope>NUCLEOTIDE SEQUENCE [LARGE SCALE GENOMIC DNA]</scope>
    <source>
        <strain evidence="2">F13-1</strain>
    </source>
</reference>